<proteinExistence type="predicted"/>
<name>A0A809QX83_9PROT</name>
<dbReference type="Gene3D" id="3.40.50.880">
    <property type="match status" value="1"/>
</dbReference>
<dbReference type="GO" id="GO:0005829">
    <property type="term" value="C:cytosol"/>
    <property type="evidence" value="ECO:0007669"/>
    <property type="project" value="TreeGrafter"/>
</dbReference>
<accession>A0A809QX83</accession>
<dbReference type="InterPro" id="IPR029062">
    <property type="entry name" value="Class_I_gatase-like"/>
</dbReference>
<evidence type="ECO:0000313" key="2">
    <source>
        <dbReference type="Proteomes" id="UP000662914"/>
    </source>
</evidence>
<dbReference type="CDD" id="cd01745">
    <property type="entry name" value="GATase1_2"/>
    <property type="match status" value="1"/>
</dbReference>
<evidence type="ECO:0000313" key="1">
    <source>
        <dbReference type="EMBL" id="BBO20023.1"/>
    </source>
</evidence>
<dbReference type="InterPro" id="IPR011697">
    <property type="entry name" value="Peptidase_C26"/>
</dbReference>
<gene>
    <name evidence="1" type="ORF">DSYM_07220</name>
</gene>
<dbReference type="EMBL" id="AP021857">
    <property type="protein sequence ID" value="BBO20023.1"/>
    <property type="molecule type" value="Genomic_DNA"/>
</dbReference>
<dbReference type="AlphaFoldDB" id="A0A809QX83"/>
<protein>
    <submittedName>
        <fullName evidence="1">Peptidase C26</fullName>
    </submittedName>
</protein>
<organism evidence="1 2">
    <name type="scientific">Candidatus Desulfobacillus denitrificans</name>
    <dbReference type="NCBI Taxonomy" id="2608985"/>
    <lineage>
        <taxon>Bacteria</taxon>
        <taxon>Pseudomonadati</taxon>
        <taxon>Pseudomonadota</taxon>
        <taxon>Betaproteobacteria</taxon>
        <taxon>Candidatus Desulfobacillus</taxon>
    </lineage>
</organism>
<dbReference type="SUPFAM" id="SSF52317">
    <property type="entry name" value="Class I glutamine amidotransferase-like"/>
    <property type="match status" value="1"/>
</dbReference>
<dbReference type="InterPro" id="IPR044668">
    <property type="entry name" value="PuuD-like"/>
</dbReference>
<dbReference type="GO" id="GO:0033969">
    <property type="term" value="F:gamma-glutamyl-gamma-aminobutyrate hydrolase activity"/>
    <property type="evidence" value="ECO:0007669"/>
    <property type="project" value="TreeGrafter"/>
</dbReference>
<dbReference type="PANTHER" id="PTHR43235:SF1">
    <property type="entry name" value="GLUTAMINE AMIDOTRANSFERASE PB2B2.05-RELATED"/>
    <property type="match status" value="1"/>
</dbReference>
<sequence length="258" mass="28351">MIGRRRPVRIGLSARIFHPEPDARGIRSKTLQVLEQSVAQWVMARGVMLLMVPSVAQDGVLLRNNIRLRDYAENLDGLILQGGADVSPRAYGEEPLREAWSGDPVRDAYELELLHEFMEARKPVLGICRGMQLINVALGGTLFQDLPTQCPGAVAHESEAYDRNAHAVAFEEKGQLARWFGGAAGGQVISIHHQAVNRLGRELFVEARAADGVIEAVRWTGRGFVCGVQWHPEFHQPAGPDLIDCAPLLEAFLAAARP</sequence>
<dbReference type="PANTHER" id="PTHR43235">
    <property type="entry name" value="GLUTAMINE AMIDOTRANSFERASE PB2B2.05-RELATED"/>
    <property type="match status" value="1"/>
</dbReference>
<dbReference type="PROSITE" id="PS51273">
    <property type="entry name" value="GATASE_TYPE_1"/>
    <property type="match status" value="1"/>
</dbReference>
<reference evidence="1" key="1">
    <citation type="journal article" name="DNA Res.">
        <title>The physiological potential of anammox bacteria as revealed by their core genome structure.</title>
        <authorList>
            <person name="Okubo T."/>
            <person name="Toyoda A."/>
            <person name="Fukuhara K."/>
            <person name="Uchiyama I."/>
            <person name="Harigaya Y."/>
            <person name="Kuroiwa M."/>
            <person name="Suzuki T."/>
            <person name="Murakami Y."/>
            <person name="Suwa Y."/>
            <person name="Takami H."/>
        </authorList>
    </citation>
    <scope>NUCLEOTIDE SEQUENCE</scope>
    <source>
        <strain evidence="1">317325-3</strain>
    </source>
</reference>
<dbReference type="Proteomes" id="UP000662914">
    <property type="component" value="Chromosome"/>
</dbReference>
<dbReference type="Pfam" id="PF07722">
    <property type="entry name" value="Peptidase_C26"/>
    <property type="match status" value="1"/>
</dbReference>
<dbReference type="GO" id="GO:0006598">
    <property type="term" value="P:polyamine catabolic process"/>
    <property type="evidence" value="ECO:0007669"/>
    <property type="project" value="TreeGrafter"/>
</dbReference>
<dbReference type="KEGG" id="ddz:DSYM_07220"/>